<accession>A0A9P7KB85</accession>
<name>A0A9P7KB85_9AGAR</name>
<sequence>MASSSALPPTRSPLGHASDTCDVEHDVNLEATMKLIAELALDDITEISNSRKGKGRASAPLSDEEIAFQLQRELLEVDMGELGDFTMARSLNHIIDSDRAFLNALSVAERAEKDDRRAALAVSEGNALPPLSNAQQLLLEDPTFSVLVGRYVPEFIVQFPDLPITVTEKQRQKISLIVLAYQTQWKRSKTYRWQMRTFTTYLLP</sequence>
<comment type="caution">
    <text evidence="2">The sequence shown here is derived from an EMBL/GenBank/DDBJ whole genome shotgun (WGS) entry which is preliminary data.</text>
</comment>
<gene>
    <name evidence="2" type="ORF">DXG03_002372</name>
</gene>
<organism evidence="2 3">
    <name type="scientific">Asterophora parasitica</name>
    <dbReference type="NCBI Taxonomy" id="117018"/>
    <lineage>
        <taxon>Eukaryota</taxon>
        <taxon>Fungi</taxon>
        <taxon>Dikarya</taxon>
        <taxon>Basidiomycota</taxon>
        <taxon>Agaricomycotina</taxon>
        <taxon>Agaricomycetes</taxon>
        <taxon>Agaricomycetidae</taxon>
        <taxon>Agaricales</taxon>
        <taxon>Tricholomatineae</taxon>
        <taxon>Lyophyllaceae</taxon>
        <taxon>Asterophora</taxon>
    </lineage>
</organism>
<evidence type="ECO:0000313" key="3">
    <source>
        <dbReference type="Proteomes" id="UP000775547"/>
    </source>
</evidence>
<keyword evidence="3" id="KW-1185">Reference proteome</keyword>
<evidence type="ECO:0000256" key="1">
    <source>
        <dbReference type="SAM" id="MobiDB-lite"/>
    </source>
</evidence>
<protein>
    <submittedName>
        <fullName evidence="2">Uncharacterized protein</fullName>
    </submittedName>
</protein>
<reference evidence="2" key="1">
    <citation type="submission" date="2020-07" db="EMBL/GenBank/DDBJ databases">
        <authorList>
            <person name="Nieuwenhuis M."/>
            <person name="Van De Peppel L.J.J."/>
        </authorList>
    </citation>
    <scope>NUCLEOTIDE SEQUENCE</scope>
    <source>
        <strain evidence="2">AP01</strain>
        <tissue evidence="2">Mycelium</tissue>
    </source>
</reference>
<feature type="region of interest" description="Disordered" evidence="1">
    <location>
        <begin position="1"/>
        <end position="20"/>
    </location>
</feature>
<evidence type="ECO:0000313" key="2">
    <source>
        <dbReference type="EMBL" id="KAG5642660.1"/>
    </source>
</evidence>
<dbReference type="OrthoDB" id="9977870at2759"/>
<reference evidence="2" key="2">
    <citation type="submission" date="2021-10" db="EMBL/GenBank/DDBJ databases">
        <title>Phylogenomics reveals ancestral predisposition of the termite-cultivated fungus Termitomyces towards a domesticated lifestyle.</title>
        <authorList>
            <person name="Auxier B."/>
            <person name="Grum-Grzhimaylo A."/>
            <person name="Cardenas M.E."/>
            <person name="Lodge J.D."/>
            <person name="Laessoe T."/>
            <person name="Pedersen O."/>
            <person name="Smith M.E."/>
            <person name="Kuyper T.W."/>
            <person name="Franco-Molano E.A."/>
            <person name="Baroni T.J."/>
            <person name="Aanen D.K."/>
        </authorList>
    </citation>
    <scope>NUCLEOTIDE SEQUENCE</scope>
    <source>
        <strain evidence="2">AP01</strain>
        <tissue evidence="2">Mycelium</tissue>
    </source>
</reference>
<dbReference type="Proteomes" id="UP000775547">
    <property type="component" value="Unassembled WGS sequence"/>
</dbReference>
<proteinExistence type="predicted"/>
<dbReference type="EMBL" id="JABCKV010000168">
    <property type="protein sequence ID" value="KAG5642660.1"/>
    <property type="molecule type" value="Genomic_DNA"/>
</dbReference>
<dbReference type="AlphaFoldDB" id="A0A9P7KB85"/>